<gene>
    <name evidence="1" type="ORF">Dsin_028115</name>
</gene>
<dbReference type="Proteomes" id="UP001281410">
    <property type="component" value="Unassembled WGS sequence"/>
</dbReference>
<keyword evidence="2" id="KW-1185">Reference proteome</keyword>
<evidence type="ECO:0000313" key="1">
    <source>
        <dbReference type="EMBL" id="KAK3188554.1"/>
    </source>
</evidence>
<reference evidence="1" key="1">
    <citation type="journal article" date="2023" name="Plant J.">
        <title>Genome sequences and population genomics provide insights into the demographic history, inbreeding, and mutation load of two 'living fossil' tree species of Dipteronia.</title>
        <authorList>
            <person name="Feng Y."/>
            <person name="Comes H.P."/>
            <person name="Chen J."/>
            <person name="Zhu S."/>
            <person name="Lu R."/>
            <person name="Zhang X."/>
            <person name="Li P."/>
            <person name="Qiu J."/>
            <person name="Olsen K.M."/>
            <person name="Qiu Y."/>
        </authorList>
    </citation>
    <scope>NUCLEOTIDE SEQUENCE</scope>
    <source>
        <strain evidence="1">NBL</strain>
    </source>
</reference>
<comment type="caution">
    <text evidence="1">The sequence shown here is derived from an EMBL/GenBank/DDBJ whole genome shotgun (WGS) entry which is preliminary data.</text>
</comment>
<accession>A0AAD9ZQ65</accession>
<sequence>MWDYLVAHTNSIGFTQVHLDNTETLCLFSPSSTLKVFVVPGGCRVVGLTAWSTCILLKFTFREGNCVADYLANIGFGLHNYIWWNSSTGSNSRFVAWRRLESTKL</sequence>
<evidence type="ECO:0000313" key="2">
    <source>
        <dbReference type="Proteomes" id="UP001281410"/>
    </source>
</evidence>
<dbReference type="AlphaFoldDB" id="A0AAD9ZQ65"/>
<organism evidence="1 2">
    <name type="scientific">Dipteronia sinensis</name>
    <dbReference type="NCBI Taxonomy" id="43782"/>
    <lineage>
        <taxon>Eukaryota</taxon>
        <taxon>Viridiplantae</taxon>
        <taxon>Streptophyta</taxon>
        <taxon>Embryophyta</taxon>
        <taxon>Tracheophyta</taxon>
        <taxon>Spermatophyta</taxon>
        <taxon>Magnoliopsida</taxon>
        <taxon>eudicotyledons</taxon>
        <taxon>Gunneridae</taxon>
        <taxon>Pentapetalae</taxon>
        <taxon>rosids</taxon>
        <taxon>malvids</taxon>
        <taxon>Sapindales</taxon>
        <taxon>Sapindaceae</taxon>
        <taxon>Hippocastanoideae</taxon>
        <taxon>Acereae</taxon>
        <taxon>Dipteronia</taxon>
    </lineage>
</organism>
<dbReference type="EMBL" id="JANJYJ010000009">
    <property type="protein sequence ID" value="KAK3188554.1"/>
    <property type="molecule type" value="Genomic_DNA"/>
</dbReference>
<name>A0AAD9ZQ65_9ROSI</name>
<protein>
    <submittedName>
        <fullName evidence="1">Uncharacterized protein</fullName>
    </submittedName>
</protein>
<proteinExistence type="predicted"/>